<dbReference type="Proteomes" id="UP001524460">
    <property type="component" value="Unassembled WGS sequence"/>
</dbReference>
<name>A0ABT1N822_9GAMM</name>
<organism evidence="2 3">
    <name type="scientific">Photobacterium pectinilyticum</name>
    <dbReference type="NCBI Taxonomy" id="2906793"/>
    <lineage>
        <taxon>Bacteria</taxon>
        <taxon>Pseudomonadati</taxon>
        <taxon>Pseudomonadota</taxon>
        <taxon>Gammaproteobacteria</taxon>
        <taxon>Vibrionales</taxon>
        <taxon>Vibrionaceae</taxon>
        <taxon>Photobacterium</taxon>
    </lineage>
</organism>
<protein>
    <submittedName>
        <fullName evidence="2">IS5 family transposase</fullName>
    </submittedName>
</protein>
<accession>A0ABT1N822</accession>
<dbReference type="InterPro" id="IPR053520">
    <property type="entry name" value="Transposase_Tn903"/>
</dbReference>
<gene>
    <name evidence="2" type="ORF">NHN17_22830</name>
</gene>
<dbReference type="Pfam" id="PF13737">
    <property type="entry name" value="DDE_Tnp_1_5"/>
    <property type="match status" value="1"/>
</dbReference>
<evidence type="ECO:0000313" key="3">
    <source>
        <dbReference type="Proteomes" id="UP001524460"/>
    </source>
</evidence>
<reference evidence="2 3" key="1">
    <citation type="submission" date="2022-07" db="EMBL/GenBank/DDBJ databases">
        <title>Photobacterium pectinilyticum sp. nov., a marine bacterium isolated from surface seawater of Qingdao offshore.</title>
        <authorList>
            <person name="Wang X."/>
        </authorList>
    </citation>
    <scope>NUCLEOTIDE SEQUENCE [LARGE SCALE GENOMIC DNA]</scope>
    <source>
        <strain evidence="2 3">ZSDE20</strain>
    </source>
</reference>
<keyword evidence="3" id="KW-1185">Reference proteome</keyword>
<dbReference type="PANTHER" id="PTHR34631:SF3">
    <property type="entry name" value="ISSOD12 TRANSPOSASE TNPA_ISSOD12"/>
    <property type="match status" value="1"/>
</dbReference>
<dbReference type="InterPro" id="IPR025668">
    <property type="entry name" value="Tnp_DDE_dom"/>
</dbReference>
<dbReference type="NCBIfam" id="NF033579">
    <property type="entry name" value="transpos_IS5_2"/>
    <property type="match status" value="1"/>
</dbReference>
<dbReference type="EMBL" id="JANEYT010000094">
    <property type="protein sequence ID" value="MCQ1060883.1"/>
    <property type="molecule type" value="Genomic_DNA"/>
</dbReference>
<dbReference type="PANTHER" id="PTHR34631">
    <property type="match status" value="1"/>
</dbReference>
<evidence type="ECO:0000259" key="1">
    <source>
        <dbReference type="Pfam" id="PF13737"/>
    </source>
</evidence>
<evidence type="ECO:0000313" key="2">
    <source>
        <dbReference type="EMBL" id="MCQ1060883.1"/>
    </source>
</evidence>
<dbReference type="InterPro" id="IPR053172">
    <property type="entry name" value="Tn903_transposase"/>
</dbReference>
<sequence length="308" mass="34969">MNKAKVRYKTHNWREYNQALINRGSVTFWIDEEAISPWECSSHHGGRGRSNQYSDLSITTALMIKRLFNLSLRATEGFINSILALMKVSLQCPSYTRLSRRAKDVDVSIKMPVRGEIRHLAIDATGLKVFGEGEWKAKKHGVEKRRLWRKLHLAVDADTHQVISAELSLSTVTDGEVLPELLKKTHRKIQSISGDGAYDTRLCYQAIKRKQARPLIPPRSGAAYWEDRHPRNQAVACQRIHGSNEHWKKTSGYHSRSISETAMSRYKRLLGSSLSLRDYDAQVGEAYAAVRALNKLSSLAMPKTTRVD</sequence>
<proteinExistence type="predicted"/>
<feature type="domain" description="Transposase DDE" evidence="1">
    <location>
        <begin position="21"/>
        <end position="132"/>
    </location>
</feature>
<dbReference type="RefSeq" id="WP_255044979.1">
    <property type="nucleotide sequence ID" value="NZ_JANEYT010000094.1"/>
</dbReference>
<comment type="caution">
    <text evidence="2">The sequence shown here is derived from an EMBL/GenBank/DDBJ whole genome shotgun (WGS) entry which is preliminary data.</text>
</comment>